<keyword evidence="5" id="KW-0548">Nucleotidyltransferase</keyword>
<evidence type="ECO:0000256" key="5">
    <source>
        <dbReference type="ARBA" id="ARBA00022695"/>
    </source>
</evidence>
<comment type="similarity">
    <text evidence="1">Belongs to the phage and mitochondrial RNA polymerase family.</text>
</comment>
<comment type="catalytic activity">
    <reaction evidence="7">
        <text>RNA(n) + a ribonucleoside 5'-triphosphate = RNA(n+1) + diphosphate</text>
        <dbReference type="Rhea" id="RHEA:21248"/>
        <dbReference type="Rhea" id="RHEA-COMP:14527"/>
        <dbReference type="Rhea" id="RHEA-COMP:17342"/>
        <dbReference type="ChEBI" id="CHEBI:33019"/>
        <dbReference type="ChEBI" id="CHEBI:61557"/>
        <dbReference type="ChEBI" id="CHEBI:140395"/>
        <dbReference type="EC" id="2.7.7.6"/>
    </reaction>
</comment>
<reference evidence="10 11" key="1">
    <citation type="journal article" date="2022" name="Nat. Plants">
        <title>Genomes of leafy and leafless Platanthera orchids illuminate the evolution of mycoheterotrophy.</title>
        <authorList>
            <person name="Li M.H."/>
            <person name="Liu K.W."/>
            <person name="Li Z."/>
            <person name="Lu H.C."/>
            <person name="Ye Q.L."/>
            <person name="Zhang D."/>
            <person name="Wang J.Y."/>
            <person name="Li Y.F."/>
            <person name="Zhong Z.M."/>
            <person name="Liu X."/>
            <person name="Yu X."/>
            <person name="Liu D.K."/>
            <person name="Tu X.D."/>
            <person name="Liu B."/>
            <person name="Hao Y."/>
            <person name="Liao X.Y."/>
            <person name="Jiang Y.T."/>
            <person name="Sun W.H."/>
            <person name="Chen J."/>
            <person name="Chen Y.Q."/>
            <person name="Ai Y."/>
            <person name="Zhai J.W."/>
            <person name="Wu S.S."/>
            <person name="Zhou Z."/>
            <person name="Hsiao Y.Y."/>
            <person name="Wu W.L."/>
            <person name="Chen Y.Y."/>
            <person name="Lin Y.F."/>
            <person name="Hsu J.L."/>
            <person name="Li C.Y."/>
            <person name="Wang Z.W."/>
            <person name="Zhao X."/>
            <person name="Zhong W.Y."/>
            <person name="Ma X.K."/>
            <person name="Ma L."/>
            <person name="Huang J."/>
            <person name="Chen G.Z."/>
            <person name="Huang M.Z."/>
            <person name="Huang L."/>
            <person name="Peng D.H."/>
            <person name="Luo Y.B."/>
            <person name="Zou S.Q."/>
            <person name="Chen S.P."/>
            <person name="Lan S."/>
            <person name="Tsai W.C."/>
            <person name="Van de Peer Y."/>
            <person name="Liu Z.J."/>
        </authorList>
    </citation>
    <scope>NUCLEOTIDE SEQUENCE [LARGE SCALE GENOMIC DNA]</scope>
    <source>
        <strain evidence="10">Lor287</strain>
    </source>
</reference>
<evidence type="ECO:0000256" key="3">
    <source>
        <dbReference type="ARBA" id="ARBA00022478"/>
    </source>
</evidence>
<accession>A0AAP0BF19</accession>
<keyword evidence="4" id="KW-0808">Transferase</keyword>
<evidence type="ECO:0000259" key="9">
    <source>
        <dbReference type="Pfam" id="PF00940"/>
    </source>
</evidence>
<evidence type="ECO:0000256" key="7">
    <source>
        <dbReference type="ARBA" id="ARBA00048552"/>
    </source>
</evidence>
<evidence type="ECO:0000256" key="6">
    <source>
        <dbReference type="ARBA" id="ARBA00023163"/>
    </source>
</evidence>
<dbReference type="InterPro" id="IPR002092">
    <property type="entry name" value="DNA-dir_Rpol_phage-type"/>
</dbReference>
<name>A0AAP0BF19_9ASPA</name>
<protein>
    <recommendedName>
        <fullName evidence="2">DNA-directed RNA polymerase</fullName>
        <ecNumber evidence="2">2.7.7.6</ecNumber>
    </recommendedName>
</protein>
<dbReference type="PANTHER" id="PTHR10102:SF8">
    <property type="entry name" value="DNA-DIRECTED RNA POLYMERASE-RELATED"/>
    <property type="match status" value="1"/>
</dbReference>
<dbReference type="PANTHER" id="PTHR10102">
    <property type="entry name" value="DNA-DIRECTED RNA POLYMERASE, MITOCHONDRIAL"/>
    <property type="match status" value="1"/>
</dbReference>
<evidence type="ECO:0000256" key="2">
    <source>
        <dbReference type="ARBA" id="ARBA00012418"/>
    </source>
</evidence>
<evidence type="ECO:0000256" key="4">
    <source>
        <dbReference type="ARBA" id="ARBA00022679"/>
    </source>
</evidence>
<comment type="caution">
    <text evidence="10">The sequence shown here is derived from an EMBL/GenBank/DDBJ whole genome shotgun (WGS) entry which is preliminary data.</text>
</comment>
<keyword evidence="8" id="KW-0175">Coiled coil</keyword>
<dbReference type="GO" id="GO:0003899">
    <property type="term" value="F:DNA-directed RNA polymerase activity"/>
    <property type="evidence" value="ECO:0007669"/>
    <property type="project" value="UniProtKB-EC"/>
</dbReference>
<dbReference type="EC" id="2.7.7.6" evidence="2"/>
<keyword evidence="3" id="KW-0240">DNA-directed RNA polymerase</keyword>
<dbReference type="SUPFAM" id="SSF56672">
    <property type="entry name" value="DNA/RNA polymerases"/>
    <property type="match status" value="1"/>
</dbReference>
<keyword evidence="11" id="KW-1185">Reference proteome</keyword>
<dbReference type="InterPro" id="IPR043502">
    <property type="entry name" value="DNA/RNA_pol_sf"/>
</dbReference>
<dbReference type="GO" id="GO:0003677">
    <property type="term" value="F:DNA binding"/>
    <property type="evidence" value="ECO:0007669"/>
    <property type="project" value="InterPro"/>
</dbReference>
<evidence type="ECO:0000256" key="1">
    <source>
        <dbReference type="ARBA" id="ARBA00009493"/>
    </source>
</evidence>
<dbReference type="Pfam" id="PF00940">
    <property type="entry name" value="RNA_pol"/>
    <property type="match status" value="1"/>
</dbReference>
<evidence type="ECO:0000313" key="10">
    <source>
        <dbReference type="EMBL" id="KAK8937126.1"/>
    </source>
</evidence>
<evidence type="ECO:0000313" key="11">
    <source>
        <dbReference type="Proteomes" id="UP001418222"/>
    </source>
</evidence>
<feature type="domain" description="DNA-directed RNA polymerase C-terminal" evidence="9">
    <location>
        <begin position="282"/>
        <end position="383"/>
    </location>
</feature>
<dbReference type="InterPro" id="IPR046950">
    <property type="entry name" value="DNA-dir_Rpol_C_phage-type"/>
</dbReference>
<dbReference type="AlphaFoldDB" id="A0AAP0BF19"/>
<dbReference type="GO" id="GO:0006390">
    <property type="term" value="P:mitochondrial transcription"/>
    <property type="evidence" value="ECO:0007669"/>
    <property type="project" value="TreeGrafter"/>
</dbReference>
<evidence type="ECO:0000256" key="8">
    <source>
        <dbReference type="SAM" id="Coils"/>
    </source>
</evidence>
<dbReference type="GO" id="GO:0034245">
    <property type="term" value="C:mitochondrial DNA-directed RNA polymerase complex"/>
    <property type="evidence" value="ECO:0007669"/>
    <property type="project" value="TreeGrafter"/>
</dbReference>
<feature type="coiled-coil region" evidence="8">
    <location>
        <begin position="31"/>
        <end position="103"/>
    </location>
</feature>
<organism evidence="10 11">
    <name type="scientific">Platanthera zijinensis</name>
    <dbReference type="NCBI Taxonomy" id="2320716"/>
    <lineage>
        <taxon>Eukaryota</taxon>
        <taxon>Viridiplantae</taxon>
        <taxon>Streptophyta</taxon>
        <taxon>Embryophyta</taxon>
        <taxon>Tracheophyta</taxon>
        <taxon>Spermatophyta</taxon>
        <taxon>Magnoliopsida</taxon>
        <taxon>Liliopsida</taxon>
        <taxon>Asparagales</taxon>
        <taxon>Orchidaceae</taxon>
        <taxon>Orchidoideae</taxon>
        <taxon>Orchideae</taxon>
        <taxon>Orchidinae</taxon>
        <taxon>Platanthera</taxon>
    </lineage>
</organism>
<dbReference type="EMBL" id="JBBWWQ010000010">
    <property type="protein sequence ID" value="KAK8937126.1"/>
    <property type="molecule type" value="Genomic_DNA"/>
</dbReference>
<proteinExistence type="inferred from homology"/>
<dbReference type="Proteomes" id="UP001418222">
    <property type="component" value="Unassembled WGS sequence"/>
</dbReference>
<sequence length="386" mass="43947">MTLRQLGHKGLQAHLRALELHHMMVRCDFNLSHLMQKAEQKRDDAEAASELRACAIGLEEENTQLRACAAELEAHAAGLEADNEKLKDQIKGLDNEIIRQADAFLPPTTSSPSPLLASHKLTSPLSEKEVDDQKPAGHALSMVDICLSLPKTSVVLERLFDTHPEKSTFSLGRSSLYNIDLDRLPVSLNLPMVYKPIDWSPIKDRATETLSDLSGGYLSLPIEKLCDVMNKQQCQAFQINRDWLEYLKSNWDEFVEQALLMPSWSSNPMNEEDLSNIKVLAAFHYRKFTTKKEANDWFIEHIDQIMKVMFQYVIEAKHPFQFFKNIIGLAESKMEVLSQIPITQDASSSAYQIMSYFMLDETMAKRTNLIPTSDGKIQDVYNHFLE</sequence>
<keyword evidence="6" id="KW-0804">Transcription</keyword>
<gene>
    <name evidence="10" type="ORF">KSP39_PZI012556</name>
</gene>